<dbReference type="FunFam" id="2.60.40.10:FF:000502">
    <property type="entry name" value="obscurin-like protein 1 isoform X2"/>
    <property type="match status" value="1"/>
</dbReference>
<keyword evidence="5" id="KW-1015">Disulfide bond</keyword>
<dbReference type="SMART" id="SM00408">
    <property type="entry name" value="IGc2"/>
    <property type="match status" value="16"/>
</dbReference>
<evidence type="ECO:0000313" key="10">
    <source>
        <dbReference type="EMBL" id="KAB5583883.1"/>
    </source>
</evidence>
<evidence type="ECO:0000256" key="1">
    <source>
        <dbReference type="ARBA" id="ARBA00004496"/>
    </source>
</evidence>
<evidence type="ECO:0008006" key="12">
    <source>
        <dbReference type="Google" id="ProtNLM"/>
    </source>
</evidence>
<dbReference type="FunFam" id="2.60.40.10:FF:000241">
    <property type="entry name" value="obscurin-like protein 1 isoform X2"/>
    <property type="match status" value="1"/>
</dbReference>
<dbReference type="InterPro" id="IPR036116">
    <property type="entry name" value="FN3_sf"/>
</dbReference>
<feature type="domain" description="Ig-like" evidence="8">
    <location>
        <begin position="8"/>
        <end position="96"/>
    </location>
</feature>
<dbReference type="EMBL" id="VFJC01000003">
    <property type="protein sequence ID" value="KAB5583883.1"/>
    <property type="molecule type" value="Genomic_DNA"/>
</dbReference>
<evidence type="ECO:0000256" key="6">
    <source>
        <dbReference type="ARBA" id="ARBA00023319"/>
    </source>
</evidence>
<protein>
    <recommendedName>
        <fullName evidence="12">Obscurin-like protein 1</fullName>
    </recommendedName>
</protein>
<feature type="domain" description="Ig-like" evidence="8">
    <location>
        <begin position="466"/>
        <end position="549"/>
    </location>
</feature>
<dbReference type="PROSITE" id="PS50835">
    <property type="entry name" value="IG_LIKE"/>
    <property type="match status" value="17"/>
</dbReference>
<evidence type="ECO:0000259" key="8">
    <source>
        <dbReference type="PROSITE" id="PS50835"/>
    </source>
</evidence>
<sequence>MDVFGGAPRVLGYPRSVLVKSGSDAVLKCQISGDPKPDVLWERLNEPIIPEGRYCITQDGNVCTLSIYQVTLEDAGQYICRAKNSIGDTYAAATLKVEEETQNVQMMYPLQEQQQIMVIPPKQEIKNLKQPLSDMEADLFQDNKPRFLIKPLSLRVDQGEDAAFSCKLWGNPLSEVVWEKDGKQVNEIYESSHFCISQQNEGWFQLKIFQTRAPDGGVYTCKAVNQYGEAVTGAVLLVESMPEQVGKNRRNGYTNGHSSPDQNDMHSKWKYSCEKDTYSRGKHLNVAKAKKFMITEGKHAKFRCYVTGKPKPEILWKKDGESIVPGRRHLVFEDREGHYTLKVLYCKQQDTGLYICTASNTLGNTLSAVQLSVKGPPVQFKRALHDMEVREKDVAILECEVPEESVPTVWYLEDQRLQPGSKYSMEQNGTRRRLTIQDVGADDDGVYVCEMPDGGKSIAELSVKGPIVKKLPHRMQVLEGENAAFCVEVDGEDMEVYWFKDGMQLQETHQTIIKSFGKTHILVFVNTSYQDSGTVTCMAGRSSTSCKLRIKAIRHCPPNCPVGVQMNADCQNGVVLSWSHSPNLQNSTKFMYQVEFQEIGSQEWERCFTTETGTLAEILGDSVPCEGDYRFRVCCVNKYGRSDHVEFPKSVHLVPGPKIKTPLKNTRVTEGEDAVFSIELSTAQIGTWFLNSTQLQRSENLCISQSKNIHTLRFCNVLSVYNGAEITFIASGVRDSAVLQVQAAVNKFIPLPNEDSNKRVQAGNPIVLYCEISNPIAAICWFKDGQELHQEEGLNIQADGNMRRIVIHSSEYFHSGVYTCQTDDDIITFNVNVEGPPVSFKEIPLEERHKSTMELDPVVLHCELSRPDATAHWFKDGIEVFQNDNVTIKAEGTMQWFIIRSANLSDSGTYTCQAGENTMSFTVTVKEPPVMIVEPKDDIHLDRYVSEEITLSCELSRSNGAACWFKDGLKVQGSENVRLSAEGPYRRLTIICASRRDSGEYLCDTGGDTVFFQLNVTEAPVHILSPSESEVEVCILRSERLVLSCEISKPEAKVCWYCDSMEVEESNNLILEEDGVHRRLVILQTTIDDSGEYVCETADDSVIFWVKIEEPPVKLSCSKMTGSDIQAFSGEAMILELEVSRENAEVCWMKNGMKVEESSNVTITVDGLIRKLSIHSPSLLDSGLYTCNAIDDTMDFQVNITEAPQKILKKDEMKTEYKVLLSDDIVLECELSRLNTVVRWYKDGSPIEENGHFCFEEEQAFRRLVILCAELEDSGEYLLDAKDDSISFHVTVEEPPVKILGNSDQTDYQEMVAGDDLILACEVSRANATIQWLYNGKPVVPDSRTYIENYGTLHKLIISDIQSTDSGKYVCDALDDQMVTTIKVQEPPVEFINKEETIMVTGYEAESITLTAVVSRPNAPVRWLKDWTLVSGERFSSTSQGLSHTFTIEPLKRSDSGEYTCDAITDELHFSLLVKEMRIKFVKPLFDTVAHRDGMITLRCEVCKSKADVQWLKDGAEITPSRRFSIRADGVERSLTIHRVAKEDAGEYACKSRDDRTSARVRVEMPRVVEFLTELQNTTAMEGEEAMFKCVVSPSDVQMIWFMDGEIINPSKRFKIEQNGLCHTLIIHNVQLLDSCRITAEAEGLVSKAILKVQEIQVLFTKKMEVVMAEEFGEAILEVEVNVESGEVQWIRQGVVIQPSPRHTLTQNRCKRSLRITNVSQSDRGTYRCESLHDHTQVKLNVEPRKITTNKGLMDIETFERETASFEVELSHTDVKGVWQKDGLRIKNSTTKRVSSSGHVHSLTLTNLTLEDTGTIVFSAEGLRTSAQLLVKETPVSLIKKLSDIRLEEGSLITLECELSRQNVDVKWLKNGLELKSDKGLRIYMMKRKHCLQIMESSVNDSGLYTCNIGDLCTSCKLEIYERQLEIVTALEDLYVNEEQNAVFMCEVSMENMSGDWYKNGQRIRPSSTIKTRQEGKKHFLLICNVTSEDAGEIKFVSKQVESVAYLEVQELPVSIVRPLRNRTALENHRVILECTVSSPHSEVSWHKGDIELESSEHMDIISEGCYHKLVIHRVAVEDEGTYRIEVGKHTSTAKLLVEAQSIKVLKELQDMEVSASEPAQFQCEVSVPLVKPPMWSLNGENLHPGADILVENKGTVYSITFKKTSLDMSGIVRFTTGKAKSSAKLKVI</sequence>
<dbReference type="PROSITE" id="PS50853">
    <property type="entry name" value="FN3"/>
    <property type="match status" value="1"/>
</dbReference>
<evidence type="ECO:0000256" key="4">
    <source>
        <dbReference type="ARBA" id="ARBA00022737"/>
    </source>
</evidence>
<dbReference type="OrthoDB" id="9355041at2759"/>
<dbReference type="SUPFAM" id="SSF48726">
    <property type="entry name" value="Immunoglobulin"/>
    <property type="match status" value="22"/>
</dbReference>
<reference evidence="10 11" key="1">
    <citation type="submission" date="2019-06" db="EMBL/GenBank/DDBJ databases">
        <title>A chromosome-scale genome assembly of the striped catfish, Pangasianodon hypophthalmus.</title>
        <authorList>
            <person name="Wen M."/>
            <person name="Zahm M."/>
            <person name="Roques C."/>
            <person name="Cabau C."/>
            <person name="Klopp C."/>
            <person name="Donnadieu C."/>
            <person name="Jouanno E."/>
            <person name="Avarre J.-C."/>
            <person name="Campet M."/>
            <person name="Ha T.T.T."/>
            <person name="Dugue R."/>
            <person name="Lampietro C."/>
            <person name="Louis A."/>
            <person name="Herpin A."/>
            <person name="Echchiki A."/>
            <person name="Berthelot C."/>
            <person name="Parey E."/>
            <person name="Roest-Crollius H."/>
            <person name="Braasch I."/>
            <person name="Postlethwait J."/>
            <person name="Bobe J."/>
            <person name="Montfort J."/>
            <person name="Bouchez O."/>
            <person name="Begum T."/>
            <person name="Schartl M."/>
            <person name="Guiguen Y."/>
        </authorList>
    </citation>
    <scope>NUCLEOTIDE SEQUENCE [LARGE SCALE GENOMIC DNA]</scope>
    <source>
        <strain evidence="10 11">Indonesia</strain>
        <tissue evidence="10">Blood</tissue>
    </source>
</reference>
<dbReference type="PANTHER" id="PTHR35971:SF3">
    <property type="entry name" value="OBSCURIN-LIKE PROTEIN 1 ISOFORM X1"/>
    <property type="match status" value="1"/>
</dbReference>
<feature type="region of interest" description="Disordered" evidence="7">
    <location>
        <begin position="247"/>
        <end position="266"/>
    </location>
</feature>
<dbReference type="CDD" id="cd00096">
    <property type="entry name" value="Ig"/>
    <property type="match status" value="1"/>
</dbReference>
<feature type="domain" description="Ig-like" evidence="8">
    <location>
        <begin position="1484"/>
        <end position="1562"/>
    </location>
</feature>
<keyword evidence="4" id="KW-0677">Repeat</keyword>
<feature type="domain" description="Ig-like" evidence="8">
    <location>
        <begin position="928"/>
        <end position="1003"/>
    </location>
</feature>
<dbReference type="FunFam" id="2.60.40.10:FF:000464">
    <property type="entry name" value="Putative obscurin-like protein 1"/>
    <property type="match status" value="1"/>
</dbReference>
<dbReference type="CDD" id="cd00063">
    <property type="entry name" value="FN3"/>
    <property type="match status" value="1"/>
</dbReference>
<name>A0A5N5PXT7_PANHP</name>
<gene>
    <name evidence="10" type="ORF">PHYPO_G00100960</name>
</gene>
<feature type="domain" description="Ig-like" evidence="8">
    <location>
        <begin position="1387"/>
        <end position="1471"/>
    </location>
</feature>
<dbReference type="InterPro" id="IPR007110">
    <property type="entry name" value="Ig-like_dom"/>
</dbReference>
<dbReference type="InterPro" id="IPR052385">
    <property type="entry name" value="Obscurin/Obscurin-like_Reg"/>
</dbReference>
<feature type="domain" description="Ig-like" evidence="8">
    <location>
        <begin position="376"/>
        <end position="462"/>
    </location>
</feature>
<dbReference type="GO" id="GO:0005737">
    <property type="term" value="C:cytoplasm"/>
    <property type="evidence" value="ECO:0007669"/>
    <property type="project" value="UniProtKB-SubCell"/>
</dbReference>
<dbReference type="Proteomes" id="UP000327468">
    <property type="component" value="Chromosome 2"/>
</dbReference>
<dbReference type="Pfam" id="PF07679">
    <property type="entry name" value="I-set"/>
    <property type="match status" value="18"/>
</dbReference>
<evidence type="ECO:0000259" key="9">
    <source>
        <dbReference type="PROSITE" id="PS50853"/>
    </source>
</evidence>
<feature type="domain" description="Ig-like" evidence="8">
    <location>
        <begin position="1111"/>
        <end position="1201"/>
    </location>
</feature>
<dbReference type="FunFam" id="2.60.40.10:FF:002420">
    <property type="entry name" value="Obscurin-like 1b"/>
    <property type="match status" value="1"/>
</dbReference>
<comment type="subcellular location">
    <subcellularLocation>
        <location evidence="1">Cytoplasm</location>
    </subcellularLocation>
</comment>
<dbReference type="InterPro" id="IPR003599">
    <property type="entry name" value="Ig_sub"/>
</dbReference>
<dbReference type="InterPro" id="IPR013783">
    <property type="entry name" value="Ig-like_fold"/>
</dbReference>
<feature type="domain" description="Ig-like" evidence="8">
    <location>
        <begin position="1295"/>
        <end position="1385"/>
    </location>
</feature>
<dbReference type="InterPro" id="IPR003961">
    <property type="entry name" value="FN3_dom"/>
</dbReference>
<feature type="domain" description="Ig-like" evidence="8">
    <location>
        <begin position="282"/>
        <end position="372"/>
    </location>
</feature>
<evidence type="ECO:0000313" key="11">
    <source>
        <dbReference type="Proteomes" id="UP000327468"/>
    </source>
</evidence>
<feature type="domain" description="Ig-like" evidence="8">
    <location>
        <begin position="1026"/>
        <end position="1101"/>
    </location>
</feature>
<proteinExistence type="predicted"/>
<feature type="domain" description="Ig-like" evidence="8">
    <location>
        <begin position="1835"/>
        <end position="1926"/>
    </location>
</feature>
<feature type="domain" description="Ig-like" evidence="8">
    <location>
        <begin position="746"/>
        <end position="832"/>
    </location>
</feature>
<dbReference type="InterPro" id="IPR036179">
    <property type="entry name" value="Ig-like_dom_sf"/>
</dbReference>
<feature type="domain" description="Ig-like" evidence="8">
    <location>
        <begin position="836"/>
        <end position="924"/>
    </location>
</feature>
<keyword evidence="11" id="KW-1185">Reference proteome</keyword>
<dbReference type="InterPro" id="IPR013098">
    <property type="entry name" value="Ig_I-set"/>
</dbReference>
<keyword evidence="3" id="KW-0597">Phosphoprotein</keyword>
<feature type="compositionally biased region" description="Polar residues" evidence="7">
    <location>
        <begin position="251"/>
        <end position="262"/>
    </location>
</feature>
<dbReference type="Gene3D" id="2.60.40.10">
    <property type="entry name" value="Immunoglobulins"/>
    <property type="match status" value="23"/>
</dbReference>
<comment type="caution">
    <text evidence="10">The sequence shown here is derived from an EMBL/GenBank/DDBJ whole genome shotgun (WGS) entry which is preliminary data.</text>
</comment>
<feature type="domain" description="Ig-like" evidence="8">
    <location>
        <begin position="145"/>
        <end position="232"/>
    </location>
</feature>
<organism evidence="10 11">
    <name type="scientific">Pangasianodon hypophthalmus</name>
    <name type="common">Striped catfish</name>
    <name type="synonym">Helicophagus hypophthalmus</name>
    <dbReference type="NCBI Taxonomy" id="310915"/>
    <lineage>
        <taxon>Eukaryota</taxon>
        <taxon>Metazoa</taxon>
        <taxon>Chordata</taxon>
        <taxon>Craniata</taxon>
        <taxon>Vertebrata</taxon>
        <taxon>Euteleostomi</taxon>
        <taxon>Actinopterygii</taxon>
        <taxon>Neopterygii</taxon>
        <taxon>Teleostei</taxon>
        <taxon>Ostariophysi</taxon>
        <taxon>Siluriformes</taxon>
        <taxon>Pangasiidae</taxon>
        <taxon>Pangasianodon</taxon>
    </lineage>
</organism>
<feature type="domain" description="Fibronectin type-III" evidence="9">
    <location>
        <begin position="557"/>
        <end position="656"/>
    </location>
</feature>
<keyword evidence="6" id="KW-0393">Immunoglobulin domain</keyword>
<dbReference type="PANTHER" id="PTHR35971">
    <property type="entry name" value="SI:DKEY-31G6.6"/>
    <property type="match status" value="1"/>
</dbReference>
<dbReference type="FunFam" id="2.60.40.10:FF:001084">
    <property type="entry name" value="obscurin-like isoform X3"/>
    <property type="match status" value="3"/>
</dbReference>
<evidence type="ECO:0000256" key="2">
    <source>
        <dbReference type="ARBA" id="ARBA00022490"/>
    </source>
</evidence>
<accession>A0A5N5PXT7</accession>
<evidence type="ECO:0000256" key="5">
    <source>
        <dbReference type="ARBA" id="ARBA00023157"/>
    </source>
</evidence>
<feature type="domain" description="Ig-like" evidence="8">
    <location>
        <begin position="1566"/>
        <end position="1748"/>
    </location>
</feature>
<dbReference type="InterPro" id="IPR003598">
    <property type="entry name" value="Ig_sub2"/>
</dbReference>
<dbReference type="FunFam" id="2.60.40.10:FF:000211">
    <property type="entry name" value="Obscurin-like protein 1"/>
    <property type="match status" value="10"/>
</dbReference>
<dbReference type="FunFam" id="2.60.40.10:FF:001752">
    <property type="entry name" value="obscurin-like isoform X3"/>
    <property type="match status" value="1"/>
</dbReference>
<evidence type="ECO:0000256" key="3">
    <source>
        <dbReference type="ARBA" id="ARBA00022553"/>
    </source>
</evidence>
<evidence type="ECO:0000256" key="7">
    <source>
        <dbReference type="SAM" id="MobiDB-lite"/>
    </source>
</evidence>
<keyword evidence="2" id="KW-0963">Cytoplasm</keyword>
<feature type="domain" description="Ig-like" evidence="8">
    <location>
        <begin position="2013"/>
        <end position="2083"/>
    </location>
</feature>
<dbReference type="SUPFAM" id="SSF49265">
    <property type="entry name" value="Fibronectin type III"/>
    <property type="match status" value="1"/>
</dbReference>
<dbReference type="SMART" id="SM00409">
    <property type="entry name" value="IG"/>
    <property type="match status" value="22"/>
</dbReference>
<feature type="domain" description="Ig-like" evidence="8">
    <location>
        <begin position="1204"/>
        <end position="1291"/>
    </location>
</feature>